<organism evidence="2 3">
    <name type="scientific">Deinococcus peraridilitoris (strain DSM 19664 / LMG 22246 / CIP 109416 / KR-200)</name>
    <dbReference type="NCBI Taxonomy" id="937777"/>
    <lineage>
        <taxon>Bacteria</taxon>
        <taxon>Thermotogati</taxon>
        <taxon>Deinococcota</taxon>
        <taxon>Deinococci</taxon>
        <taxon>Deinococcales</taxon>
        <taxon>Deinococcaceae</taxon>
        <taxon>Deinococcus</taxon>
    </lineage>
</organism>
<dbReference type="Proteomes" id="UP000010467">
    <property type="component" value="Chromosome"/>
</dbReference>
<evidence type="ECO:0000313" key="2">
    <source>
        <dbReference type="EMBL" id="AFZ67076.1"/>
    </source>
</evidence>
<evidence type="ECO:0000313" key="3">
    <source>
        <dbReference type="Proteomes" id="UP000010467"/>
    </source>
</evidence>
<dbReference type="AlphaFoldDB" id="K9ZZP5"/>
<name>K9ZZP5_DEIPD</name>
<dbReference type="PATRIC" id="fig|937777.3.peg.1537"/>
<dbReference type="KEGG" id="dpd:Deipe_1535"/>
<dbReference type="HOGENOM" id="CLU_2104982_0_0_0"/>
<feature type="region of interest" description="Disordered" evidence="1">
    <location>
        <begin position="95"/>
        <end position="115"/>
    </location>
</feature>
<gene>
    <name evidence="2" type="ordered locus">Deipe_1535</name>
</gene>
<accession>K9ZZP5</accession>
<protein>
    <submittedName>
        <fullName evidence="2">Uncharacterized protein</fullName>
    </submittedName>
</protein>
<dbReference type="EMBL" id="CP003382">
    <property type="protein sequence ID" value="AFZ67076.1"/>
    <property type="molecule type" value="Genomic_DNA"/>
</dbReference>
<dbReference type="STRING" id="937777.Deipe_1535"/>
<dbReference type="OrthoDB" id="72706at2"/>
<reference evidence="3" key="1">
    <citation type="submission" date="2012-03" db="EMBL/GenBank/DDBJ databases">
        <title>Complete sequence of chromosome of Deinococcus peraridilitoris DSM 19664.</title>
        <authorList>
            <person name="Lucas S."/>
            <person name="Copeland A."/>
            <person name="Lapidus A."/>
            <person name="Glavina del Rio T."/>
            <person name="Dalin E."/>
            <person name="Tice H."/>
            <person name="Bruce D."/>
            <person name="Goodwin L."/>
            <person name="Pitluck S."/>
            <person name="Peters L."/>
            <person name="Mikhailova N."/>
            <person name="Lu M."/>
            <person name="Kyrpides N."/>
            <person name="Mavromatis K."/>
            <person name="Ivanova N."/>
            <person name="Brettin T."/>
            <person name="Detter J.C."/>
            <person name="Han C."/>
            <person name="Larimer F."/>
            <person name="Land M."/>
            <person name="Hauser L."/>
            <person name="Markowitz V."/>
            <person name="Cheng J.-F."/>
            <person name="Hugenholtz P."/>
            <person name="Woyke T."/>
            <person name="Wu D."/>
            <person name="Pukall R."/>
            <person name="Steenblock K."/>
            <person name="Brambilla E."/>
            <person name="Klenk H.-P."/>
            <person name="Eisen J.A."/>
        </authorList>
    </citation>
    <scope>NUCLEOTIDE SEQUENCE [LARGE SCALE GENOMIC DNA]</scope>
    <source>
        <strain evidence="3">DSM 19664 / LMG 22246 / CIP 109416 / KR-200</strain>
    </source>
</reference>
<sequence>MALSAEQLDAIEVHVGGVGWSAYTALPAEQRLNLEKALRVHGREDLVAAAVLDDLAANAQRVKALEVGPIKIDFQASAPFWLSRAAQLRDRASRAEVVSPGSANPAPVIEPWGVG</sequence>
<proteinExistence type="predicted"/>
<evidence type="ECO:0000256" key="1">
    <source>
        <dbReference type="SAM" id="MobiDB-lite"/>
    </source>
</evidence>
<keyword evidence="3" id="KW-1185">Reference proteome</keyword>
<dbReference type="RefSeq" id="WP_015235384.1">
    <property type="nucleotide sequence ID" value="NC_019793.1"/>
</dbReference>